<dbReference type="Proteomes" id="UP000785679">
    <property type="component" value="Unassembled WGS sequence"/>
</dbReference>
<gene>
    <name evidence="1" type="ORF">FGO68_gene12430</name>
</gene>
<name>A0A8J8PA20_HALGN</name>
<evidence type="ECO:0000313" key="1">
    <source>
        <dbReference type="EMBL" id="TNV88196.1"/>
    </source>
</evidence>
<evidence type="ECO:0000313" key="2">
    <source>
        <dbReference type="Proteomes" id="UP000785679"/>
    </source>
</evidence>
<dbReference type="EMBL" id="RRYP01000038">
    <property type="protein sequence ID" value="TNV88196.1"/>
    <property type="molecule type" value="Genomic_DNA"/>
</dbReference>
<proteinExistence type="predicted"/>
<reference evidence="1" key="1">
    <citation type="submission" date="2019-06" db="EMBL/GenBank/DDBJ databases">
        <authorList>
            <person name="Zheng W."/>
        </authorList>
    </citation>
    <scope>NUCLEOTIDE SEQUENCE</scope>
    <source>
        <strain evidence="1">QDHG01</strain>
    </source>
</reference>
<organism evidence="1 2">
    <name type="scientific">Halteria grandinella</name>
    <dbReference type="NCBI Taxonomy" id="5974"/>
    <lineage>
        <taxon>Eukaryota</taxon>
        <taxon>Sar</taxon>
        <taxon>Alveolata</taxon>
        <taxon>Ciliophora</taxon>
        <taxon>Intramacronucleata</taxon>
        <taxon>Spirotrichea</taxon>
        <taxon>Stichotrichia</taxon>
        <taxon>Sporadotrichida</taxon>
        <taxon>Halteriidae</taxon>
        <taxon>Halteria</taxon>
    </lineage>
</organism>
<dbReference type="AlphaFoldDB" id="A0A8J8PA20"/>
<accession>A0A8J8PA20</accession>
<comment type="caution">
    <text evidence="1">The sequence shown here is derived from an EMBL/GenBank/DDBJ whole genome shotgun (WGS) entry which is preliminary data.</text>
</comment>
<sequence length="100" mass="11141">MTRIASESDMAQLAGSLESVSTVWFLIQPPPFYTYKVSLCAAALKDSIETSLPLFLTKGLLLICCAFPELTCLSFRWLLKLTDTSFALTSRSRSSFCILY</sequence>
<protein>
    <submittedName>
        <fullName evidence="1">Uncharacterized protein</fullName>
    </submittedName>
</protein>
<keyword evidence="2" id="KW-1185">Reference proteome</keyword>